<dbReference type="GO" id="GO:0016747">
    <property type="term" value="F:acyltransferase activity, transferring groups other than amino-acyl groups"/>
    <property type="evidence" value="ECO:0007669"/>
    <property type="project" value="InterPro"/>
</dbReference>
<dbReference type="EMBL" id="FWXR01000029">
    <property type="protein sequence ID" value="SMD11320.1"/>
    <property type="molecule type" value="Genomic_DNA"/>
</dbReference>
<dbReference type="Gene3D" id="3.40.630.30">
    <property type="match status" value="1"/>
</dbReference>
<dbReference type="InterPro" id="IPR000182">
    <property type="entry name" value="GNAT_dom"/>
</dbReference>
<dbReference type="PROSITE" id="PS51186">
    <property type="entry name" value="GNAT"/>
    <property type="match status" value="1"/>
</dbReference>
<sequence>MTSSKSERHEIGVRAAEPSDLDALADIMNGHDYRFGTMRLPHESREAARSRLFERPGQTSLVAEIESEIVGLASLVRLSDRRAHVGLIGMGVRDGWSGRGVGTALLSELIDLADNWLGLVRLELDVYADNGPGIALYRKFGFRDEGVRPAAAIRDGAYADMLMMGRLRPPSPLPGDGIVDP</sequence>
<dbReference type="PANTHER" id="PTHR43877:SF2">
    <property type="entry name" value="AMINOALKYLPHOSPHONATE N-ACETYLTRANSFERASE-RELATED"/>
    <property type="match status" value="1"/>
</dbReference>
<dbReference type="InterPro" id="IPR050832">
    <property type="entry name" value="Bact_Acetyltransf"/>
</dbReference>
<reference evidence="4 5" key="1">
    <citation type="submission" date="2017-04" db="EMBL/GenBank/DDBJ databases">
        <authorList>
            <person name="Afonso C.L."/>
            <person name="Miller P.J."/>
            <person name="Scott M.A."/>
            <person name="Spackman E."/>
            <person name="Goraichik I."/>
            <person name="Dimitrov K.M."/>
            <person name="Suarez D.L."/>
            <person name="Swayne D.E."/>
        </authorList>
    </citation>
    <scope>NUCLEOTIDE SEQUENCE [LARGE SCALE GENOMIC DNA]</scope>
    <source>
        <strain evidence="4 5">CGMCC 1.10972</strain>
    </source>
</reference>
<dbReference type="STRING" id="937218.SAMN06297251_12934"/>
<proteinExistence type="predicted"/>
<evidence type="ECO:0000313" key="5">
    <source>
        <dbReference type="Proteomes" id="UP000192656"/>
    </source>
</evidence>
<feature type="domain" description="N-acetyltransferase" evidence="3">
    <location>
        <begin position="11"/>
        <end position="169"/>
    </location>
</feature>
<dbReference type="Proteomes" id="UP000192656">
    <property type="component" value="Unassembled WGS sequence"/>
</dbReference>
<evidence type="ECO:0000313" key="4">
    <source>
        <dbReference type="EMBL" id="SMD11320.1"/>
    </source>
</evidence>
<dbReference type="SUPFAM" id="SSF55729">
    <property type="entry name" value="Acyl-CoA N-acyltransferases (Nat)"/>
    <property type="match status" value="1"/>
</dbReference>
<evidence type="ECO:0000256" key="1">
    <source>
        <dbReference type="ARBA" id="ARBA00022679"/>
    </source>
</evidence>
<organism evidence="4 5">
    <name type="scientific">Fulvimarina manganoxydans</name>
    <dbReference type="NCBI Taxonomy" id="937218"/>
    <lineage>
        <taxon>Bacteria</taxon>
        <taxon>Pseudomonadati</taxon>
        <taxon>Pseudomonadota</taxon>
        <taxon>Alphaproteobacteria</taxon>
        <taxon>Hyphomicrobiales</taxon>
        <taxon>Aurantimonadaceae</taxon>
        <taxon>Fulvimarina</taxon>
    </lineage>
</organism>
<dbReference type="CDD" id="cd04301">
    <property type="entry name" value="NAT_SF"/>
    <property type="match status" value="1"/>
</dbReference>
<keyword evidence="1 4" id="KW-0808">Transferase</keyword>
<dbReference type="OrthoDB" id="336415at2"/>
<accession>A0A1W2ENP0</accession>
<keyword evidence="2" id="KW-0012">Acyltransferase</keyword>
<dbReference type="InterPro" id="IPR016181">
    <property type="entry name" value="Acyl_CoA_acyltransferase"/>
</dbReference>
<name>A0A1W2ENP0_9HYPH</name>
<dbReference type="RefSeq" id="WP_084412650.1">
    <property type="nucleotide sequence ID" value="NZ_FWXR01000029.1"/>
</dbReference>
<gene>
    <name evidence="4" type="ORF">SAMN06297251_12934</name>
</gene>
<dbReference type="Pfam" id="PF00583">
    <property type="entry name" value="Acetyltransf_1"/>
    <property type="match status" value="1"/>
</dbReference>
<evidence type="ECO:0000259" key="3">
    <source>
        <dbReference type="PROSITE" id="PS51186"/>
    </source>
</evidence>
<evidence type="ECO:0000256" key="2">
    <source>
        <dbReference type="ARBA" id="ARBA00023315"/>
    </source>
</evidence>
<keyword evidence="5" id="KW-1185">Reference proteome</keyword>
<dbReference type="AlphaFoldDB" id="A0A1W2ENP0"/>
<protein>
    <submittedName>
        <fullName evidence="4">Putative acetyltransferase</fullName>
    </submittedName>
</protein>
<dbReference type="PANTHER" id="PTHR43877">
    <property type="entry name" value="AMINOALKYLPHOSPHONATE N-ACETYLTRANSFERASE-RELATED-RELATED"/>
    <property type="match status" value="1"/>
</dbReference>